<feature type="region of interest" description="Disordered" evidence="1">
    <location>
        <begin position="44"/>
        <end position="100"/>
    </location>
</feature>
<dbReference type="AlphaFoldDB" id="A0AAV4K0Q3"/>
<organism evidence="2 3">
    <name type="scientific">Elysia marginata</name>
    <dbReference type="NCBI Taxonomy" id="1093978"/>
    <lineage>
        <taxon>Eukaryota</taxon>
        <taxon>Metazoa</taxon>
        <taxon>Spiralia</taxon>
        <taxon>Lophotrochozoa</taxon>
        <taxon>Mollusca</taxon>
        <taxon>Gastropoda</taxon>
        <taxon>Heterobranchia</taxon>
        <taxon>Euthyneura</taxon>
        <taxon>Panpulmonata</taxon>
        <taxon>Sacoglossa</taxon>
        <taxon>Placobranchoidea</taxon>
        <taxon>Plakobranchidae</taxon>
        <taxon>Elysia</taxon>
    </lineage>
</organism>
<accession>A0AAV4K0Q3</accession>
<comment type="caution">
    <text evidence="2">The sequence shown here is derived from an EMBL/GenBank/DDBJ whole genome shotgun (WGS) entry which is preliminary data.</text>
</comment>
<sequence>MQVYYAVKEILPLPPYNPRYPRTDTCFCFDALTVLTCLYHLLLPPQPTSPTPQKSTSLFSYDRATEEEKCEKEDKEEDGLKRKIKRRGGEEGHKEEEEKG</sequence>
<proteinExistence type="predicted"/>
<protein>
    <submittedName>
        <fullName evidence="2">Uncharacterized protein</fullName>
    </submittedName>
</protein>
<reference evidence="2 3" key="1">
    <citation type="journal article" date="2021" name="Elife">
        <title>Chloroplast acquisition without the gene transfer in kleptoplastic sea slugs, Plakobranchus ocellatus.</title>
        <authorList>
            <person name="Maeda T."/>
            <person name="Takahashi S."/>
            <person name="Yoshida T."/>
            <person name="Shimamura S."/>
            <person name="Takaki Y."/>
            <person name="Nagai Y."/>
            <person name="Toyoda A."/>
            <person name="Suzuki Y."/>
            <person name="Arimoto A."/>
            <person name="Ishii H."/>
            <person name="Satoh N."/>
            <person name="Nishiyama T."/>
            <person name="Hasebe M."/>
            <person name="Maruyama T."/>
            <person name="Minagawa J."/>
            <person name="Obokata J."/>
            <person name="Shigenobu S."/>
        </authorList>
    </citation>
    <scope>NUCLEOTIDE SEQUENCE [LARGE SCALE GENOMIC DNA]</scope>
</reference>
<evidence type="ECO:0000256" key="1">
    <source>
        <dbReference type="SAM" id="MobiDB-lite"/>
    </source>
</evidence>
<dbReference type="Proteomes" id="UP000762676">
    <property type="component" value="Unassembled WGS sequence"/>
</dbReference>
<name>A0AAV4K0Q3_9GAST</name>
<dbReference type="EMBL" id="BMAT01010570">
    <property type="protein sequence ID" value="GFS27838.1"/>
    <property type="molecule type" value="Genomic_DNA"/>
</dbReference>
<evidence type="ECO:0000313" key="3">
    <source>
        <dbReference type="Proteomes" id="UP000762676"/>
    </source>
</evidence>
<evidence type="ECO:0000313" key="2">
    <source>
        <dbReference type="EMBL" id="GFS27838.1"/>
    </source>
</evidence>
<keyword evidence="3" id="KW-1185">Reference proteome</keyword>
<feature type="compositionally biased region" description="Basic and acidic residues" evidence="1">
    <location>
        <begin position="63"/>
        <end position="100"/>
    </location>
</feature>
<gene>
    <name evidence="2" type="ORF">ElyMa_005309300</name>
</gene>